<dbReference type="AlphaFoldDB" id="X0WEZ9"/>
<gene>
    <name evidence="2" type="ORF">S01H1_55165</name>
</gene>
<name>X0WEZ9_9ZZZZ</name>
<sequence length="197" mass="21968">TGASYLSEIQETVNFIKSKGGKELALLHCNLAYPTPNNEANLLRIIELKNRFPEIIIGYSDHTIPDDEVTIPLIAVALGAKIIEKHFTLDRNLPEDDHYHSVDPTLLHRMIERFKLAEDATTLTAEITDSEISARKNARRSLVANKTIPKGSIITPDMIIPKRPGGGISPALINKVLGRKVKAPIQMDQQINWDLFD</sequence>
<dbReference type="Pfam" id="PF08666">
    <property type="entry name" value="SAF"/>
    <property type="match status" value="1"/>
</dbReference>
<reference evidence="2" key="1">
    <citation type="journal article" date="2014" name="Front. Microbiol.">
        <title>High frequency of phylogenetically diverse reductive dehalogenase-homologous genes in deep subseafloor sedimentary metagenomes.</title>
        <authorList>
            <person name="Kawai M."/>
            <person name="Futagami T."/>
            <person name="Toyoda A."/>
            <person name="Takaki Y."/>
            <person name="Nishi S."/>
            <person name="Hori S."/>
            <person name="Arai W."/>
            <person name="Tsubouchi T."/>
            <person name="Morono Y."/>
            <person name="Uchiyama I."/>
            <person name="Ito T."/>
            <person name="Fujiyama A."/>
            <person name="Inagaki F."/>
            <person name="Takami H."/>
        </authorList>
    </citation>
    <scope>NUCLEOTIDE SEQUENCE</scope>
    <source>
        <strain evidence="2">Expedition CK06-06</strain>
    </source>
</reference>
<dbReference type="Pfam" id="PF03102">
    <property type="entry name" value="NeuB"/>
    <property type="match status" value="1"/>
</dbReference>
<evidence type="ECO:0000313" key="2">
    <source>
        <dbReference type="EMBL" id="GAG23088.1"/>
    </source>
</evidence>
<dbReference type="InterPro" id="IPR013132">
    <property type="entry name" value="PseI/NeuA/B-like_N"/>
</dbReference>
<dbReference type="Gene3D" id="3.90.1210.10">
    <property type="entry name" value="Antifreeze-like/N-acetylneuraminic acid synthase C-terminal domain"/>
    <property type="match status" value="1"/>
</dbReference>
<dbReference type="InterPro" id="IPR013974">
    <property type="entry name" value="SAF"/>
</dbReference>
<accession>X0WEZ9</accession>
<dbReference type="InterPro" id="IPR006190">
    <property type="entry name" value="SAF_AFP_Neu5Ac"/>
</dbReference>
<dbReference type="SUPFAM" id="SSF51569">
    <property type="entry name" value="Aldolase"/>
    <property type="match status" value="1"/>
</dbReference>
<dbReference type="InterPro" id="IPR013785">
    <property type="entry name" value="Aldolase_TIM"/>
</dbReference>
<comment type="caution">
    <text evidence="2">The sequence shown here is derived from an EMBL/GenBank/DDBJ whole genome shotgun (WGS) entry which is preliminary data.</text>
</comment>
<feature type="non-terminal residue" evidence="2">
    <location>
        <position position="1"/>
    </location>
</feature>
<organism evidence="2">
    <name type="scientific">marine sediment metagenome</name>
    <dbReference type="NCBI Taxonomy" id="412755"/>
    <lineage>
        <taxon>unclassified sequences</taxon>
        <taxon>metagenomes</taxon>
        <taxon>ecological metagenomes</taxon>
    </lineage>
</organism>
<dbReference type="CDD" id="cd11615">
    <property type="entry name" value="SAF_NeuB_like"/>
    <property type="match status" value="1"/>
</dbReference>
<dbReference type="Gene3D" id="3.20.20.70">
    <property type="entry name" value="Aldolase class I"/>
    <property type="match status" value="1"/>
</dbReference>
<dbReference type="SUPFAM" id="SSF51269">
    <property type="entry name" value="AFP III-like domain"/>
    <property type="match status" value="1"/>
</dbReference>
<dbReference type="InterPro" id="IPR036732">
    <property type="entry name" value="AFP_Neu5c_C_sf"/>
</dbReference>
<dbReference type="PANTHER" id="PTHR42966:SF1">
    <property type="entry name" value="SIALIC ACID SYNTHASE"/>
    <property type="match status" value="1"/>
</dbReference>
<dbReference type="EMBL" id="BARS01035840">
    <property type="protein sequence ID" value="GAG23088.1"/>
    <property type="molecule type" value="Genomic_DNA"/>
</dbReference>
<dbReference type="InterPro" id="IPR057736">
    <property type="entry name" value="SAF_PseI/NeuA/NeuB"/>
</dbReference>
<protein>
    <recommendedName>
        <fullName evidence="1">AFP-like domain-containing protein</fullName>
    </recommendedName>
</protein>
<dbReference type="SMART" id="SM00858">
    <property type="entry name" value="SAF"/>
    <property type="match status" value="1"/>
</dbReference>
<evidence type="ECO:0000259" key="1">
    <source>
        <dbReference type="PROSITE" id="PS50844"/>
    </source>
</evidence>
<dbReference type="GO" id="GO:0047444">
    <property type="term" value="F:N-acylneuraminate-9-phosphate synthase activity"/>
    <property type="evidence" value="ECO:0007669"/>
    <property type="project" value="TreeGrafter"/>
</dbReference>
<feature type="domain" description="AFP-like" evidence="1">
    <location>
        <begin position="141"/>
        <end position="197"/>
    </location>
</feature>
<dbReference type="PANTHER" id="PTHR42966">
    <property type="entry name" value="N-ACETYLNEURAMINATE SYNTHASE"/>
    <property type="match status" value="1"/>
</dbReference>
<dbReference type="GO" id="GO:0016051">
    <property type="term" value="P:carbohydrate biosynthetic process"/>
    <property type="evidence" value="ECO:0007669"/>
    <property type="project" value="InterPro"/>
</dbReference>
<dbReference type="InterPro" id="IPR051690">
    <property type="entry name" value="PseI-like"/>
</dbReference>
<dbReference type="PROSITE" id="PS50844">
    <property type="entry name" value="AFP_LIKE"/>
    <property type="match status" value="1"/>
</dbReference>
<proteinExistence type="predicted"/>